<name>A0A382BXX0_9ZZZZ</name>
<organism evidence="3">
    <name type="scientific">marine metagenome</name>
    <dbReference type="NCBI Taxonomy" id="408172"/>
    <lineage>
        <taxon>unclassified sequences</taxon>
        <taxon>metagenomes</taxon>
        <taxon>ecological metagenomes</taxon>
    </lineage>
</organism>
<feature type="transmembrane region" description="Helical" evidence="1">
    <location>
        <begin position="155"/>
        <end position="173"/>
    </location>
</feature>
<reference evidence="3" key="1">
    <citation type="submission" date="2018-05" db="EMBL/GenBank/DDBJ databases">
        <authorList>
            <person name="Lanie J.A."/>
            <person name="Ng W.-L."/>
            <person name="Kazmierczak K.M."/>
            <person name="Andrzejewski T.M."/>
            <person name="Davidsen T.M."/>
            <person name="Wayne K.J."/>
            <person name="Tettelin H."/>
            <person name="Glass J.I."/>
            <person name="Rusch D."/>
            <person name="Podicherti R."/>
            <person name="Tsui H.-C.T."/>
            <person name="Winkler M.E."/>
        </authorList>
    </citation>
    <scope>NUCLEOTIDE SEQUENCE</scope>
</reference>
<sequence length="176" mass="19190">MQAGHTTKGSVCRRHKNTPTNLRCTRCEDLICPRCMENSPTGFRCPACGKTSKLPTYETSLAILLRAVLVTILSGLVSGVLLYGLYRSLANIGIPMSIRFYIFLGMIGISGLIVGEAISLTCNRKRGWPLRIISMIGVACSVIILSVLTGLGFNLFFNYLVLVAVLCGFWLAANRL</sequence>
<keyword evidence="1" id="KW-0812">Transmembrane</keyword>
<proteinExistence type="predicted"/>
<feature type="domain" description="B box-type" evidence="2">
    <location>
        <begin position="7"/>
        <end position="35"/>
    </location>
</feature>
<dbReference type="AlphaFoldDB" id="A0A382BXX0"/>
<dbReference type="InterPro" id="IPR000315">
    <property type="entry name" value="Znf_B-box"/>
</dbReference>
<accession>A0A382BXX0</accession>
<gene>
    <name evidence="3" type="ORF">METZ01_LOCUS170911</name>
</gene>
<dbReference type="GO" id="GO:0008270">
    <property type="term" value="F:zinc ion binding"/>
    <property type="evidence" value="ECO:0007669"/>
    <property type="project" value="InterPro"/>
</dbReference>
<keyword evidence="1" id="KW-1133">Transmembrane helix</keyword>
<feature type="transmembrane region" description="Helical" evidence="1">
    <location>
        <begin position="98"/>
        <end position="118"/>
    </location>
</feature>
<dbReference type="EMBL" id="UINC01031658">
    <property type="protein sequence ID" value="SVB18057.1"/>
    <property type="molecule type" value="Genomic_DNA"/>
</dbReference>
<evidence type="ECO:0000259" key="2">
    <source>
        <dbReference type="PROSITE" id="PS50119"/>
    </source>
</evidence>
<keyword evidence="1" id="KW-0472">Membrane</keyword>
<dbReference type="Pfam" id="PF00643">
    <property type="entry name" value="zf-B_box"/>
    <property type="match status" value="1"/>
</dbReference>
<evidence type="ECO:0000313" key="3">
    <source>
        <dbReference type="EMBL" id="SVB18057.1"/>
    </source>
</evidence>
<feature type="transmembrane region" description="Helical" evidence="1">
    <location>
        <begin position="63"/>
        <end position="86"/>
    </location>
</feature>
<feature type="transmembrane region" description="Helical" evidence="1">
    <location>
        <begin position="130"/>
        <end position="149"/>
    </location>
</feature>
<protein>
    <recommendedName>
        <fullName evidence="2">B box-type domain-containing protein</fullName>
    </recommendedName>
</protein>
<evidence type="ECO:0000256" key="1">
    <source>
        <dbReference type="SAM" id="Phobius"/>
    </source>
</evidence>
<dbReference type="PROSITE" id="PS50119">
    <property type="entry name" value="ZF_BBOX"/>
    <property type="match status" value="1"/>
</dbReference>